<organism evidence="1 2">
    <name type="scientific">Rhodococcus baikonurensis</name>
    <dbReference type="NCBI Taxonomy" id="172041"/>
    <lineage>
        <taxon>Bacteria</taxon>
        <taxon>Bacillati</taxon>
        <taxon>Actinomycetota</taxon>
        <taxon>Actinomycetes</taxon>
        <taxon>Mycobacteriales</taxon>
        <taxon>Nocardiaceae</taxon>
        <taxon>Rhodococcus</taxon>
        <taxon>Rhodococcus erythropolis group</taxon>
    </lineage>
</organism>
<evidence type="ECO:0000313" key="1">
    <source>
        <dbReference type="EMBL" id="MFB9779599.1"/>
    </source>
</evidence>
<dbReference type="Proteomes" id="UP001589587">
    <property type="component" value="Unassembled WGS sequence"/>
</dbReference>
<dbReference type="RefSeq" id="WP_206486879.1">
    <property type="nucleotide sequence ID" value="NZ_JBHMAS010000006.1"/>
</dbReference>
<keyword evidence="2" id="KW-1185">Reference proteome</keyword>
<accession>A0ABV5XCL4</accession>
<proteinExistence type="predicted"/>
<comment type="caution">
    <text evidence="1">The sequence shown here is derived from an EMBL/GenBank/DDBJ whole genome shotgun (WGS) entry which is preliminary data.</text>
</comment>
<sequence length="94" mass="10215">MGNWKYEADLGIDHEGFRQAVGNIGPYADEAELVAAVQAAFGSTLGDLRRDHPRFGEYPDGTEGIPETAEILGGTLTRYSDNGTDDEWSLDINP</sequence>
<dbReference type="EMBL" id="JBHMAS010000006">
    <property type="protein sequence ID" value="MFB9779599.1"/>
    <property type="molecule type" value="Genomic_DNA"/>
</dbReference>
<protein>
    <submittedName>
        <fullName evidence="1">Uncharacterized protein</fullName>
    </submittedName>
</protein>
<evidence type="ECO:0000313" key="2">
    <source>
        <dbReference type="Proteomes" id="UP001589587"/>
    </source>
</evidence>
<reference evidence="1 2" key="1">
    <citation type="submission" date="2024-09" db="EMBL/GenBank/DDBJ databases">
        <authorList>
            <person name="Sun Q."/>
            <person name="Mori K."/>
        </authorList>
    </citation>
    <scope>NUCLEOTIDE SEQUENCE [LARGE SCALE GENOMIC DNA]</scope>
    <source>
        <strain evidence="1 2">JCM 11411</strain>
    </source>
</reference>
<name>A0ABV5XCL4_9NOCA</name>
<gene>
    <name evidence="1" type="ORF">ACFFQ6_07890</name>
</gene>